<protein>
    <submittedName>
        <fullName evidence="8">Uncharacterized protein</fullName>
    </submittedName>
</protein>
<evidence type="ECO:0000256" key="2">
    <source>
        <dbReference type="ARBA" id="ARBA00022692"/>
    </source>
</evidence>
<dbReference type="PANTHER" id="PTHR35779">
    <property type="entry name" value="PH-RESPONSE REGULATOR PROTEIN PALH/RIM21"/>
    <property type="match status" value="1"/>
</dbReference>
<feature type="compositionally biased region" description="Low complexity" evidence="6">
    <location>
        <begin position="672"/>
        <end position="692"/>
    </location>
</feature>
<gene>
    <name evidence="8" type="ORF">JX265_000481</name>
</gene>
<evidence type="ECO:0000313" key="9">
    <source>
        <dbReference type="Proteomes" id="UP000829685"/>
    </source>
</evidence>
<dbReference type="GO" id="GO:0071467">
    <property type="term" value="P:cellular response to pH"/>
    <property type="evidence" value="ECO:0007669"/>
    <property type="project" value="TreeGrafter"/>
</dbReference>
<proteinExistence type="inferred from homology"/>
<feature type="compositionally biased region" description="Polar residues" evidence="6">
    <location>
        <begin position="501"/>
        <end position="511"/>
    </location>
</feature>
<feature type="region of interest" description="Disordered" evidence="6">
    <location>
        <begin position="468"/>
        <end position="613"/>
    </location>
</feature>
<keyword evidence="4 7" id="KW-0472">Membrane</keyword>
<feature type="compositionally biased region" description="Polar residues" evidence="6">
    <location>
        <begin position="704"/>
        <end position="727"/>
    </location>
</feature>
<evidence type="ECO:0000256" key="5">
    <source>
        <dbReference type="ARBA" id="ARBA00038109"/>
    </source>
</evidence>
<dbReference type="EMBL" id="JAFIMR010000001">
    <property type="protein sequence ID" value="KAI1881655.1"/>
    <property type="molecule type" value="Genomic_DNA"/>
</dbReference>
<evidence type="ECO:0000256" key="3">
    <source>
        <dbReference type="ARBA" id="ARBA00022989"/>
    </source>
</evidence>
<evidence type="ECO:0000256" key="4">
    <source>
        <dbReference type="ARBA" id="ARBA00023136"/>
    </source>
</evidence>
<dbReference type="InterPro" id="IPR014844">
    <property type="entry name" value="PalH"/>
</dbReference>
<feature type="transmembrane region" description="Helical" evidence="7">
    <location>
        <begin position="285"/>
        <end position="304"/>
    </location>
</feature>
<feature type="transmembrane region" description="Helical" evidence="7">
    <location>
        <begin position="242"/>
        <end position="265"/>
    </location>
</feature>
<accession>A0A9Q0AWX4</accession>
<dbReference type="AlphaFoldDB" id="A0A9Q0AWX4"/>
<organism evidence="8 9">
    <name type="scientific">Neoarthrinium moseri</name>
    <dbReference type="NCBI Taxonomy" id="1658444"/>
    <lineage>
        <taxon>Eukaryota</taxon>
        <taxon>Fungi</taxon>
        <taxon>Dikarya</taxon>
        <taxon>Ascomycota</taxon>
        <taxon>Pezizomycotina</taxon>
        <taxon>Sordariomycetes</taxon>
        <taxon>Xylariomycetidae</taxon>
        <taxon>Amphisphaeriales</taxon>
        <taxon>Apiosporaceae</taxon>
        <taxon>Neoarthrinium</taxon>
    </lineage>
</organism>
<evidence type="ECO:0000256" key="1">
    <source>
        <dbReference type="ARBA" id="ARBA00004141"/>
    </source>
</evidence>
<evidence type="ECO:0000256" key="7">
    <source>
        <dbReference type="SAM" id="Phobius"/>
    </source>
</evidence>
<comment type="similarity">
    <text evidence="5">Belongs to the palH/RIM21 family.</text>
</comment>
<dbReference type="GO" id="GO:0005886">
    <property type="term" value="C:plasma membrane"/>
    <property type="evidence" value="ECO:0007669"/>
    <property type="project" value="TreeGrafter"/>
</dbReference>
<dbReference type="Pfam" id="PF08733">
    <property type="entry name" value="PalH"/>
    <property type="match status" value="1"/>
</dbReference>
<feature type="region of interest" description="Disordered" evidence="6">
    <location>
        <begin position="633"/>
        <end position="779"/>
    </location>
</feature>
<feature type="compositionally biased region" description="Low complexity" evidence="6">
    <location>
        <begin position="432"/>
        <end position="442"/>
    </location>
</feature>
<keyword evidence="3 7" id="KW-1133">Transmembrane helix</keyword>
<dbReference type="Proteomes" id="UP000829685">
    <property type="component" value="Unassembled WGS sequence"/>
</dbReference>
<feature type="compositionally biased region" description="Low complexity" evidence="6">
    <location>
        <begin position="751"/>
        <end position="765"/>
    </location>
</feature>
<evidence type="ECO:0000256" key="6">
    <source>
        <dbReference type="SAM" id="MobiDB-lite"/>
    </source>
</evidence>
<keyword evidence="9" id="KW-1185">Reference proteome</keyword>
<reference evidence="8" key="1">
    <citation type="submission" date="2021-03" db="EMBL/GenBank/DDBJ databases">
        <title>Revisited historic fungal species revealed as producer of novel bioactive compounds through whole genome sequencing and comparative genomics.</title>
        <authorList>
            <person name="Vignolle G.A."/>
            <person name="Hochenegger N."/>
            <person name="Mach R.L."/>
            <person name="Mach-Aigner A.R."/>
            <person name="Javad Rahimi M."/>
            <person name="Salim K.A."/>
            <person name="Chan C.M."/>
            <person name="Lim L.B.L."/>
            <person name="Cai F."/>
            <person name="Druzhinina I.S."/>
            <person name="U'Ren J.M."/>
            <person name="Derntl C."/>
        </authorList>
    </citation>
    <scope>NUCLEOTIDE SEQUENCE</scope>
    <source>
        <strain evidence="8">TUCIM 5799</strain>
    </source>
</reference>
<dbReference type="PANTHER" id="PTHR35779:SF1">
    <property type="entry name" value="PH-RESPONSE REGULATOR PROTEIN PALH_RIM21"/>
    <property type="match status" value="1"/>
</dbReference>
<keyword evidence="2 7" id="KW-0812">Transmembrane</keyword>
<comment type="caution">
    <text evidence="8">The sequence shown here is derived from an EMBL/GenBank/DDBJ whole genome shotgun (WGS) entry which is preliminary data.</text>
</comment>
<evidence type="ECO:0000313" key="8">
    <source>
        <dbReference type="EMBL" id="KAI1881655.1"/>
    </source>
</evidence>
<name>A0A9Q0AWX4_9PEZI</name>
<feature type="compositionally biased region" description="Low complexity" evidence="6">
    <location>
        <begin position="553"/>
        <end position="564"/>
    </location>
</feature>
<feature type="transmembrane region" description="Helical" evidence="7">
    <location>
        <begin position="112"/>
        <end position="131"/>
    </location>
</feature>
<comment type="subcellular location">
    <subcellularLocation>
        <location evidence="1">Membrane</location>
        <topology evidence="1">Multi-pass membrane protein</topology>
    </subcellularLocation>
</comment>
<feature type="transmembrane region" description="Helical" evidence="7">
    <location>
        <begin position="316"/>
        <end position="340"/>
    </location>
</feature>
<feature type="region of interest" description="Disordered" evidence="6">
    <location>
        <begin position="395"/>
        <end position="445"/>
    </location>
</feature>
<sequence length="779" mass="84282">MKAPRHSSATAAVAPRSDGDLSCSSINLPVDGVLTLSDGQVIKLTADASFQPSCADALQAKPVIIGNTGVTIDQTVAPATGSSSTSSSSSGSGIQLSDFRDPFYASTFPQCYALAATTIIAYTLVIMLFIAPRSFLDGGVVVLGRRGFTNGPSNGVSIGGRPWLQKVAALTVAISLTIATADTFRVAEDQYADGIQNAQALQDEVLNGTQLKIIRLISDTFLWLAQAQTLIRLFPRQREKIIIKWTAFSLITLDVIFGALNSFLYDGPGNARPRNFTDAVPALSYLFQLSLGLLYAAWVIYYSLMKKRYAYFHPLMKNISLMAVLSIISLLVPVVFFILDISKPDFTGWGDYVRWVGAAAASVVVWEWVERIEALEREEKKDGILGREVFDGDEMMDASNSDLPWPRRRRTKKKDEDDNNNNDGGESGRGGSQQTSSTHGRGNMWPAMSSIASRYMSRSGNNLDTREQRANNAAPAASKSGPRLLQPPLWISRPPPAATPISRTDTASADSTVYAVRYQPLTETTSRTTDDRLGRPVSRSNSRASSHPRERSPSPSARAEAIPPSSKPDEDDAKPSRWRSLTKFRPGVNGPPAEVAPHTNKPSAPRREYENRGWMDIRERMEDFAATQAERIREKMRPTPDTESLEVVVIPPPPRRGAALAQLMEEEQQPQAGAPSAPAAGGSTATGSSNASRAVPFPTIDTRAYSNTSNMSGPTLSPTQRNDTFPLTSARRDSAVSPTSPRVRNPAGERSNASPVSPLSPSAPRRPVDDIFGGGTAPS</sequence>